<keyword evidence="3" id="KW-1185">Reference proteome</keyword>
<sequence length="137" mass="15574">IINNISFQLSDTIIPIDVEVNDAQVYAIIAGINWLNKMQSIIDLKRGQFRFTWDNKSYILSIIYWEKPQYNNGESISLKNSSESNDSNNQTSSAKTNSSEISEDKYKSSDDEQEESKGFLVIGNSNEKPILEINNTQ</sequence>
<gene>
    <name evidence="2" type="ORF">RFULGI_LOCUS13855</name>
</gene>
<accession>A0A9N9J0Y4</accession>
<evidence type="ECO:0000313" key="2">
    <source>
        <dbReference type="EMBL" id="CAG8754644.1"/>
    </source>
</evidence>
<dbReference type="EMBL" id="CAJVPZ010037962">
    <property type="protein sequence ID" value="CAG8754644.1"/>
    <property type="molecule type" value="Genomic_DNA"/>
</dbReference>
<feature type="non-terminal residue" evidence="2">
    <location>
        <position position="137"/>
    </location>
</feature>
<proteinExistence type="predicted"/>
<dbReference type="Proteomes" id="UP000789396">
    <property type="component" value="Unassembled WGS sequence"/>
</dbReference>
<name>A0A9N9J0Y4_9GLOM</name>
<feature type="non-terminal residue" evidence="2">
    <location>
        <position position="1"/>
    </location>
</feature>
<protein>
    <submittedName>
        <fullName evidence="2">934_t:CDS:1</fullName>
    </submittedName>
</protein>
<dbReference type="AlphaFoldDB" id="A0A9N9J0Y4"/>
<organism evidence="2 3">
    <name type="scientific">Racocetra fulgida</name>
    <dbReference type="NCBI Taxonomy" id="60492"/>
    <lineage>
        <taxon>Eukaryota</taxon>
        <taxon>Fungi</taxon>
        <taxon>Fungi incertae sedis</taxon>
        <taxon>Mucoromycota</taxon>
        <taxon>Glomeromycotina</taxon>
        <taxon>Glomeromycetes</taxon>
        <taxon>Diversisporales</taxon>
        <taxon>Gigasporaceae</taxon>
        <taxon>Racocetra</taxon>
    </lineage>
</organism>
<dbReference type="InterPro" id="IPR021109">
    <property type="entry name" value="Peptidase_aspartic_dom_sf"/>
</dbReference>
<evidence type="ECO:0000256" key="1">
    <source>
        <dbReference type="SAM" id="MobiDB-lite"/>
    </source>
</evidence>
<reference evidence="2" key="1">
    <citation type="submission" date="2021-06" db="EMBL/GenBank/DDBJ databases">
        <authorList>
            <person name="Kallberg Y."/>
            <person name="Tangrot J."/>
            <person name="Rosling A."/>
        </authorList>
    </citation>
    <scope>NUCLEOTIDE SEQUENCE</scope>
    <source>
        <strain evidence="2">IN212</strain>
    </source>
</reference>
<comment type="caution">
    <text evidence="2">The sequence shown here is derived from an EMBL/GenBank/DDBJ whole genome shotgun (WGS) entry which is preliminary data.</text>
</comment>
<dbReference type="OrthoDB" id="2464005at2759"/>
<dbReference type="Gene3D" id="2.40.70.10">
    <property type="entry name" value="Acid Proteases"/>
    <property type="match status" value="1"/>
</dbReference>
<feature type="region of interest" description="Disordered" evidence="1">
    <location>
        <begin position="75"/>
        <end position="123"/>
    </location>
</feature>
<evidence type="ECO:0000313" key="3">
    <source>
        <dbReference type="Proteomes" id="UP000789396"/>
    </source>
</evidence>
<feature type="compositionally biased region" description="Polar residues" evidence="1">
    <location>
        <begin position="75"/>
        <end position="100"/>
    </location>
</feature>